<dbReference type="InterPro" id="IPR017451">
    <property type="entry name" value="F-box-assoc_interact_dom"/>
</dbReference>
<dbReference type="PROSITE" id="PS50181">
    <property type="entry name" value="FBOX"/>
    <property type="match status" value="1"/>
</dbReference>
<proteinExistence type="predicted"/>
<name>A0ABM0WED9_CAMSA</name>
<dbReference type="SUPFAM" id="SSF81383">
    <property type="entry name" value="F-box domain"/>
    <property type="match status" value="1"/>
</dbReference>
<dbReference type="RefSeq" id="XP_010469874.2">
    <property type="nucleotide sequence ID" value="XM_010471572.2"/>
</dbReference>
<dbReference type="InterPro" id="IPR036047">
    <property type="entry name" value="F-box-like_dom_sf"/>
</dbReference>
<gene>
    <name evidence="4" type="primary">LOC104749857</name>
</gene>
<accession>A0ABM0WED9</accession>
<dbReference type="InterPro" id="IPR050796">
    <property type="entry name" value="SCF_F-box_component"/>
</dbReference>
<feature type="domain" description="F-box" evidence="2">
    <location>
        <begin position="4"/>
        <end position="49"/>
    </location>
</feature>
<evidence type="ECO:0000313" key="4">
    <source>
        <dbReference type="RefSeq" id="XP_010469874.2"/>
    </source>
</evidence>
<dbReference type="PANTHER" id="PTHR31672">
    <property type="entry name" value="BNACNNG10540D PROTEIN"/>
    <property type="match status" value="1"/>
</dbReference>
<organism evidence="3 4">
    <name type="scientific">Camelina sativa</name>
    <name type="common">False flax</name>
    <name type="synonym">Myagrum sativum</name>
    <dbReference type="NCBI Taxonomy" id="90675"/>
    <lineage>
        <taxon>Eukaryota</taxon>
        <taxon>Viridiplantae</taxon>
        <taxon>Streptophyta</taxon>
        <taxon>Embryophyta</taxon>
        <taxon>Tracheophyta</taxon>
        <taxon>Spermatophyta</taxon>
        <taxon>Magnoliopsida</taxon>
        <taxon>eudicotyledons</taxon>
        <taxon>Gunneridae</taxon>
        <taxon>Pentapetalae</taxon>
        <taxon>rosids</taxon>
        <taxon>malvids</taxon>
        <taxon>Brassicales</taxon>
        <taxon>Brassicaceae</taxon>
        <taxon>Camelineae</taxon>
        <taxon>Camelina</taxon>
    </lineage>
</organism>
<dbReference type="NCBIfam" id="TIGR01640">
    <property type="entry name" value="F_box_assoc_1"/>
    <property type="match status" value="1"/>
</dbReference>
<reference evidence="4" key="2">
    <citation type="submission" date="2025-08" db="UniProtKB">
        <authorList>
            <consortium name="RefSeq"/>
        </authorList>
    </citation>
    <scope>IDENTIFICATION</scope>
    <source>
        <tissue evidence="4">Leaf</tissue>
    </source>
</reference>
<dbReference type="Pfam" id="PF00646">
    <property type="entry name" value="F-box"/>
    <property type="match status" value="1"/>
</dbReference>
<keyword evidence="3" id="KW-1185">Reference proteome</keyword>
<dbReference type="InterPro" id="IPR001810">
    <property type="entry name" value="F-box_dom"/>
</dbReference>
<evidence type="ECO:0000313" key="3">
    <source>
        <dbReference type="Proteomes" id="UP000694864"/>
    </source>
</evidence>
<dbReference type="Gene3D" id="1.20.1280.50">
    <property type="match status" value="1"/>
</dbReference>
<dbReference type="PANTHER" id="PTHR31672:SF10">
    <property type="entry name" value="F-BOX DOMAIN-CONTAINING PROTEIN"/>
    <property type="match status" value="1"/>
</dbReference>
<dbReference type="InterPro" id="IPR006527">
    <property type="entry name" value="F-box-assoc_dom_typ1"/>
</dbReference>
<dbReference type="GeneID" id="104749857"/>
<dbReference type="Pfam" id="PF07734">
    <property type="entry name" value="FBA_1"/>
    <property type="match status" value="1"/>
</dbReference>
<reference evidence="3" key="1">
    <citation type="journal article" date="2014" name="Nat. Commun.">
        <title>The emerging biofuel crop Camelina sativa retains a highly undifferentiated hexaploid genome structure.</title>
        <authorList>
            <person name="Kagale S."/>
            <person name="Koh C."/>
            <person name="Nixon J."/>
            <person name="Bollina V."/>
            <person name="Clarke W.E."/>
            <person name="Tuteja R."/>
            <person name="Spillane C."/>
            <person name="Robinson S.J."/>
            <person name="Links M.G."/>
            <person name="Clarke C."/>
            <person name="Higgins E.E."/>
            <person name="Huebert T."/>
            <person name="Sharpe A.G."/>
            <person name="Parkin I.A."/>
        </authorList>
    </citation>
    <scope>NUCLEOTIDE SEQUENCE [LARGE SCALE GENOMIC DNA]</scope>
    <source>
        <strain evidence="3">cv. DH55</strain>
    </source>
</reference>
<dbReference type="CDD" id="cd22157">
    <property type="entry name" value="F-box_AtFBW1-like"/>
    <property type="match status" value="1"/>
</dbReference>
<evidence type="ECO:0000256" key="1">
    <source>
        <dbReference type="SAM" id="MobiDB-lite"/>
    </source>
</evidence>
<feature type="region of interest" description="Disordered" evidence="1">
    <location>
        <begin position="386"/>
        <end position="407"/>
    </location>
</feature>
<protein>
    <submittedName>
        <fullName evidence="4">Peroxiredoxin-2A-like</fullName>
    </submittedName>
</protein>
<sequence>MTTTTAMSNLPNDLVEDIVFRVPWKYMRAVRLTCKNWNTLFESQSFTKMHIDKEKAAAKELGETRKVVLMDYNVYLMGITVNENPSIQCLGKLTCQDKQVKIYKVFHCEGLLLCILKEDDTKIVVCNPYLGQTRWIQTISFYRPTEWKGRDFFKYALGYENYSENISFRRPKILRFIDNYSRCVNLKDAVIRYEIYSFDTDLWTTLDVTPRWRIESHCGISLKGDTYWVAAERNAFGKLDHIICFDFTRERFGPLLPLPFQAWRKLFASLSLVREENIAALFQTFGCKIEIWITTKIDDESVLWSHFFTTNMPYLDMTLSFNTFFVDEEKEVAVVFDKERNGTQNTVNIMGETGCLTKLELGEPMNKNSLPRVCSYVPSLVQIKQHKGGKRTEVKKKKGGKRRKWSH</sequence>
<evidence type="ECO:0000259" key="2">
    <source>
        <dbReference type="PROSITE" id="PS50181"/>
    </source>
</evidence>
<dbReference type="SMART" id="SM00256">
    <property type="entry name" value="FBOX"/>
    <property type="match status" value="1"/>
</dbReference>
<dbReference type="Proteomes" id="UP000694864">
    <property type="component" value="Chromosome 2"/>
</dbReference>